<feature type="region of interest" description="Disordered" evidence="2">
    <location>
        <begin position="229"/>
        <end position="353"/>
    </location>
</feature>
<dbReference type="PROSITE" id="PS50235">
    <property type="entry name" value="USP_3"/>
    <property type="match status" value="1"/>
</dbReference>
<dbReference type="InterPro" id="IPR018200">
    <property type="entry name" value="USP_CS"/>
</dbReference>
<comment type="catalytic activity">
    <reaction evidence="1">
        <text>Thiol-dependent hydrolysis of ester, thioester, amide, peptide and isopeptide bonds formed by the C-terminal Gly of ubiquitin (a 76-residue protein attached to proteins as an intracellular targeting signal).</text>
        <dbReference type="EC" id="3.4.19.12"/>
    </reaction>
</comment>
<dbReference type="GO" id="GO:0005634">
    <property type="term" value="C:nucleus"/>
    <property type="evidence" value="ECO:0007669"/>
    <property type="project" value="TreeGrafter"/>
</dbReference>
<keyword evidence="1" id="KW-0833">Ubl conjugation pathway</keyword>
<keyword evidence="1" id="KW-0378">Hydrolase</keyword>
<dbReference type="Gene3D" id="3.90.70.10">
    <property type="entry name" value="Cysteine proteinases"/>
    <property type="match status" value="1"/>
</dbReference>
<feature type="domain" description="USP" evidence="3">
    <location>
        <begin position="359"/>
        <end position="666"/>
    </location>
</feature>
<dbReference type="AlphaFoldDB" id="A0A507C4M9"/>
<evidence type="ECO:0000259" key="3">
    <source>
        <dbReference type="PROSITE" id="PS50235"/>
    </source>
</evidence>
<dbReference type="GO" id="GO:0006508">
    <property type="term" value="P:proteolysis"/>
    <property type="evidence" value="ECO:0007669"/>
    <property type="project" value="UniProtKB-KW"/>
</dbReference>
<dbReference type="InterPro" id="IPR028889">
    <property type="entry name" value="USP"/>
</dbReference>
<comment type="similarity">
    <text evidence="1">Belongs to the peptidase C19 family.</text>
</comment>
<accession>A0A507C4M9</accession>
<dbReference type="PANTHER" id="PTHR24006">
    <property type="entry name" value="UBIQUITIN CARBOXYL-TERMINAL HYDROLASE"/>
    <property type="match status" value="1"/>
</dbReference>
<dbReference type="PROSITE" id="PS00972">
    <property type="entry name" value="USP_1"/>
    <property type="match status" value="1"/>
</dbReference>
<dbReference type="RefSeq" id="XP_031024156.1">
    <property type="nucleotide sequence ID" value="XM_031169848.1"/>
</dbReference>
<dbReference type="PANTHER" id="PTHR24006:SF644">
    <property type="entry name" value="UBIQUITIN CARBOXYL-TERMINAL HYDROLASE 7"/>
    <property type="match status" value="1"/>
</dbReference>
<feature type="compositionally biased region" description="Low complexity" evidence="2">
    <location>
        <begin position="756"/>
        <end position="770"/>
    </location>
</feature>
<feature type="compositionally biased region" description="Polar residues" evidence="2">
    <location>
        <begin position="269"/>
        <end position="281"/>
    </location>
</feature>
<dbReference type="GO" id="GO:0031647">
    <property type="term" value="P:regulation of protein stability"/>
    <property type="evidence" value="ECO:0007669"/>
    <property type="project" value="TreeGrafter"/>
</dbReference>
<protein>
    <recommendedName>
        <fullName evidence="1">Ubiquitin carboxyl-terminal hydrolase</fullName>
        <ecNumber evidence="1">3.4.19.12</ecNumber>
    </recommendedName>
</protein>
<dbReference type="OrthoDB" id="289038at2759"/>
<dbReference type="GO" id="GO:0005829">
    <property type="term" value="C:cytosol"/>
    <property type="evidence" value="ECO:0007669"/>
    <property type="project" value="TreeGrafter"/>
</dbReference>
<dbReference type="InterPro" id="IPR050164">
    <property type="entry name" value="Peptidase_C19"/>
</dbReference>
<dbReference type="STRING" id="1806994.A0A507C4M9"/>
<comment type="caution">
    <text evidence="4">The sequence shown here is derived from an EMBL/GenBank/DDBJ whole genome shotgun (WGS) entry which is preliminary data.</text>
</comment>
<evidence type="ECO:0000313" key="5">
    <source>
        <dbReference type="Proteomes" id="UP000319731"/>
    </source>
</evidence>
<feature type="region of interest" description="Disordered" evidence="2">
    <location>
        <begin position="912"/>
        <end position="932"/>
    </location>
</feature>
<feature type="compositionally biased region" description="Polar residues" evidence="2">
    <location>
        <begin position="326"/>
        <end position="349"/>
    </location>
</feature>
<keyword evidence="5" id="KW-1185">Reference proteome</keyword>
<feature type="compositionally biased region" description="Polar residues" evidence="2">
    <location>
        <begin position="785"/>
        <end position="797"/>
    </location>
</feature>
<feature type="region of interest" description="Disordered" evidence="2">
    <location>
        <begin position="740"/>
        <end position="773"/>
    </location>
</feature>
<feature type="compositionally biased region" description="Low complexity" evidence="2">
    <location>
        <begin position="286"/>
        <end position="311"/>
    </location>
</feature>
<feature type="compositionally biased region" description="Basic and acidic residues" evidence="2">
    <location>
        <begin position="805"/>
        <end position="820"/>
    </location>
</feature>
<dbReference type="EMBL" id="QEAO01000023">
    <property type="protein sequence ID" value="TPX33084.1"/>
    <property type="molecule type" value="Genomic_DNA"/>
</dbReference>
<evidence type="ECO:0000256" key="2">
    <source>
        <dbReference type="SAM" id="MobiDB-lite"/>
    </source>
</evidence>
<feature type="region of interest" description="Disordered" evidence="2">
    <location>
        <begin position="785"/>
        <end position="820"/>
    </location>
</feature>
<organism evidence="4 5">
    <name type="scientific">Synchytrium microbalum</name>
    <dbReference type="NCBI Taxonomy" id="1806994"/>
    <lineage>
        <taxon>Eukaryota</taxon>
        <taxon>Fungi</taxon>
        <taxon>Fungi incertae sedis</taxon>
        <taxon>Chytridiomycota</taxon>
        <taxon>Chytridiomycota incertae sedis</taxon>
        <taxon>Chytridiomycetes</taxon>
        <taxon>Synchytriales</taxon>
        <taxon>Synchytriaceae</taxon>
        <taxon>Synchytrium</taxon>
    </lineage>
</organism>
<dbReference type="Proteomes" id="UP000319731">
    <property type="component" value="Unassembled WGS sequence"/>
</dbReference>
<dbReference type="EC" id="3.4.19.12" evidence="1"/>
<reference evidence="4 5" key="1">
    <citation type="journal article" date="2019" name="Sci. Rep.">
        <title>Comparative genomics of chytrid fungi reveal insights into the obligate biotrophic and pathogenic lifestyle of Synchytrium endobioticum.</title>
        <authorList>
            <person name="van de Vossenberg B.T.L.H."/>
            <person name="Warris S."/>
            <person name="Nguyen H.D.T."/>
            <person name="van Gent-Pelzer M.P.E."/>
            <person name="Joly D.L."/>
            <person name="van de Geest H.C."/>
            <person name="Bonants P.J.M."/>
            <person name="Smith D.S."/>
            <person name="Levesque C.A."/>
            <person name="van der Lee T.A.J."/>
        </authorList>
    </citation>
    <scope>NUCLEOTIDE SEQUENCE [LARGE SCALE GENOMIC DNA]</scope>
    <source>
        <strain evidence="4 5">JEL517</strain>
    </source>
</reference>
<dbReference type="SUPFAM" id="SSF54001">
    <property type="entry name" value="Cysteine proteinases"/>
    <property type="match status" value="1"/>
</dbReference>
<sequence length="932" mass="102111">MALEGVLGFDEELIPFQSTKPKDPSELARLPDKHNADVDELLGAKVIRWSFPIKEVRLSGKAPKVSSKSFDLGGLKWSFGAHFPGENDKNVNIMLKLDQEKVPDSKYRASSAVGFRDPNCHDRFLRNTKTKNQCLSQGRMGLLHNPACKYRLDEGVSLPQNDADFIQSDVVDVIFAIRVYQSRSNVPLFDDLKAAAKAPSVKAMQPSSANISTYNNVTKTITTPQGTFYKQNENSVMGPPAPPQQQVTKARPPNIRNDTSNNSNNNSNAGKTSTISNNSKTHYPPNNKYINNKNDNHNNNNNNGSNNNSPMHHNHQNGGSAAGLNNRKTLNFPPTVSPQTQSRSESPRTYTPLKRKPYVGLANQGATCYMNSILQSLFFVIPFRRAIGSIAKQDIPDPDRHVQAIKALSRVFDSLEKADDAVSTKALTKSFGWDSAFTFKQQDPQEFTRCFFEFLEDGIKKAGAENIINQMFEGEMEMRVQCKNITYASSRVETFNDIQLDVDGCRDLEASFQAFTAREDLIGDNQYRADDFGLQDAVKFIRFKTLPPVLHLQLKRFQYDVEKDSMRKIYRRHTFPDRMDLSQFNIPAAEGGPKTPQIYILQGVLVHSGGVHGGHYRAYLRPSVLDDWFEFDDGLVTRIPAKKVYEFGFGGEGSNKSAYMLIYVRESDMDVILEAEIAHQNPNGGVNGRGGVVDSPLVGVAANSIGNGKGKAAAVSDDTNGIVASANGYNTSLTAITTTASTSPSLKRGPGELVEGSSDGSSGDDSAGGDNKNNAKRVKLESAFVESQKQADSNKQDANGGGINGKDESNLTRSTRITDKYDNKQRPVKLIQDYTDQLKRDKDVNMIDVPDKTVGDDSGVNGGVGDMMVDVHANEMAGADTSVEASNSSDMLPPTPLIDMFADNASDMVVDLGDKEGGEDVTVPSTPDGDMV</sequence>
<dbReference type="GeneID" id="42005145"/>
<dbReference type="GO" id="GO:0004843">
    <property type="term" value="F:cysteine-type deubiquitinase activity"/>
    <property type="evidence" value="ECO:0007669"/>
    <property type="project" value="UniProtKB-UniRule"/>
</dbReference>
<dbReference type="InterPro" id="IPR038765">
    <property type="entry name" value="Papain-like_cys_pep_sf"/>
</dbReference>
<dbReference type="GO" id="GO:0016579">
    <property type="term" value="P:protein deubiquitination"/>
    <property type="evidence" value="ECO:0007669"/>
    <property type="project" value="InterPro"/>
</dbReference>
<keyword evidence="1" id="KW-0788">Thiol protease</keyword>
<name>A0A507C4M9_9FUNG</name>
<dbReference type="PROSITE" id="PS00973">
    <property type="entry name" value="USP_2"/>
    <property type="match status" value="1"/>
</dbReference>
<evidence type="ECO:0000256" key="1">
    <source>
        <dbReference type="RuleBase" id="RU366025"/>
    </source>
</evidence>
<proteinExistence type="inferred from homology"/>
<dbReference type="InterPro" id="IPR001394">
    <property type="entry name" value="Peptidase_C19_UCH"/>
</dbReference>
<keyword evidence="1" id="KW-0645">Protease</keyword>
<evidence type="ECO:0000313" key="4">
    <source>
        <dbReference type="EMBL" id="TPX33084.1"/>
    </source>
</evidence>
<dbReference type="Pfam" id="PF00443">
    <property type="entry name" value="UCH"/>
    <property type="match status" value="1"/>
</dbReference>
<gene>
    <name evidence="4" type="ORF">SmJEL517_g03920</name>
</gene>